<keyword evidence="6 9" id="KW-0464">Manganese</keyword>
<name>A0A9X4MJW8_9BACT</name>
<dbReference type="EMBL" id="JAPHEH010000001">
    <property type="protein sequence ID" value="MDG4476878.1"/>
    <property type="molecule type" value="Genomic_DNA"/>
</dbReference>
<feature type="binding site" evidence="9">
    <location>
        <position position="175"/>
    </location>
    <ligand>
        <name>1-deoxy-D-xylulose 5-phosphate</name>
        <dbReference type="ChEBI" id="CHEBI:57792"/>
    </ligand>
</feature>
<feature type="binding site" evidence="9">
    <location>
        <position position="13"/>
    </location>
    <ligand>
        <name>NADPH</name>
        <dbReference type="ChEBI" id="CHEBI:57783"/>
    </ligand>
</feature>
<sequence length="411" mass="44239">MKNISLLGSTGSIGRNVLEVVRQFPGRFRIVGLAAGTNGRLLREQIEAFNPEKVSIGEAKLAGELIQSLPPGWSEKIMTGTEGNIGVATLPEADTVVSAIVGAAGLTPTMAAIEAGKNIALANKETLVMAGQLVMSAVKRHKVTLLPIDSEHSAIAQALEAGKKADVSKLILTASGGPFRNMAERDLWTVTPEQALAHPNWEMGKKISIDSATLMNKGLEVIEARWLFDIDVEDIEVLVHPQSIVHSMVEYVDGSVVAQLGVPDMRIPIAYALSYPERLRMNMPRLNLAQAQDLSFSRPDFEKFPALKLAYQVCKRGGSLPAVLNAANEVAVEAFLTGIIRFPEIALVVAETVSRLPREQAASLTAILDADLAARMQAASIIDSLRMQTQQRLGKDVHSPELPPGHTTLTN</sequence>
<feature type="binding site" evidence="9">
    <location>
        <position position="216"/>
    </location>
    <ligand>
        <name>1-deoxy-D-xylulose 5-phosphate</name>
        <dbReference type="ChEBI" id="CHEBI:57792"/>
    </ligand>
</feature>
<dbReference type="Gene3D" id="3.40.50.720">
    <property type="entry name" value="NAD(P)-binding Rossmann-like Domain"/>
    <property type="match status" value="1"/>
</dbReference>
<dbReference type="PANTHER" id="PTHR30525">
    <property type="entry name" value="1-DEOXY-D-XYLULOSE 5-PHOSPHATE REDUCTOISOMERASE"/>
    <property type="match status" value="1"/>
</dbReference>
<dbReference type="SUPFAM" id="SSF69055">
    <property type="entry name" value="1-deoxy-D-xylulose-5-phosphate reductoisomerase, C-terminal domain"/>
    <property type="match status" value="1"/>
</dbReference>
<comment type="caution">
    <text evidence="9">Lacks conserved residue(s) required for the propagation of feature annotation.</text>
</comment>
<feature type="binding site" evidence="9">
    <location>
        <position position="151"/>
    </location>
    <ligand>
        <name>1-deoxy-D-xylulose 5-phosphate</name>
        <dbReference type="ChEBI" id="CHEBI:57792"/>
    </ligand>
</feature>
<evidence type="ECO:0000256" key="10">
    <source>
        <dbReference type="SAM" id="MobiDB-lite"/>
    </source>
</evidence>
<feature type="binding site" evidence="9">
    <location>
        <position position="204"/>
    </location>
    <ligand>
        <name>NADPH</name>
        <dbReference type="ChEBI" id="CHEBI:57783"/>
    </ligand>
</feature>
<feature type="binding site" evidence="9">
    <location>
        <position position="149"/>
    </location>
    <ligand>
        <name>Mn(2+)</name>
        <dbReference type="ChEBI" id="CHEBI:29035"/>
    </ligand>
</feature>
<keyword evidence="4 9" id="KW-0521">NADP</keyword>
<feature type="binding site" evidence="9">
    <location>
        <position position="220"/>
    </location>
    <ligand>
        <name>1-deoxy-D-xylulose 5-phosphate</name>
        <dbReference type="ChEBI" id="CHEBI:57792"/>
    </ligand>
</feature>
<dbReference type="GO" id="GO:0030604">
    <property type="term" value="F:1-deoxy-D-xylulose-5-phosphate reductoisomerase activity"/>
    <property type="evidence" value="ECO:0007669"/>
    <property type="project" value="UniProtKB-UniRule"/>
</dbReference>
<feature type="domain" description="1-deoxy-D-xylulose 5-phosphate reductoisomerase N-terminal" evidence="11">
    <location>
        <begin position="4"/>
        <end position="131"/>
    </location>
</feature>
<dbReference type="EC" id="1.1.1.267" evidence="9"/>
<dbReference type="NCBIfam" id="NF009114">
    <property type="entry name" value="PRK12464.1"/>
    <property type="match status" value="1"/>
</dbReference>
<comment type="cofactor">
    <cofactor evidence="9">
        <name>Mg(2+)</name>
        <dbReference type="ChEBI" id="CHEBI:18420"/>
    </cofactor>
    <cofactor evidence="9">
        <name>Mn(2+)</name>
        <dbReference type="ChEBI" id="CHEBI:29035"/>
    </cofactor>
</comment>
<comment type="caution">
    <text evidence="14">The sequence shown here is derived from an EMBL/GenBank/DDBJ whole genome shotgun (WGS) entry which is preliminary data.</text>
</comment>
<dbReference type="InterPro" id="IPR036291">
    <property type="entry name" value="NAD(P)-bd_dom_sf"/>
</dbReference>
<evidence type="ECO:0000256" key="7">
    <source>
        <dbReference type="ARBA" id="ARBA00023229"/>
    </source>
</evidence>
<dbReference type="Pfam" id="PF13288">
    <property type="entry name" value="DXPR_C"/>
    <property type="match status" value="1"/>
</dbReference>
<dbReference type="Pfam" id="PF02670">
    <property type="entry name" value="DXP_reductoisom"/>
    <property type="match status" value="1"/>
</dbReference>
<evidence type="ECO:0000256" key="2">
    <source>
        <dbReference type="ARBA" id="ARBA00006825"/>
    </source>
</evidence>
<dbReference type="GO" id="GO:0051484">
    <property type="term" value="P:isopentenyl diphosphate biosynthetic process, methylerythritol 4-phosphate pathway involved in terpenoid biosynthetic process"/>
    <property type="evidence" value="ECO:0007669"/>
    <property type="project" value="UniProtKB-ARBA"/>
</dbReference>
<dbReference type="InterPro" id="IPR013644">
    <property type="entry name" value="DXP_reductoisomerase_C"/>
</dbReference>
<reference evidence="14" key="1">
    <citation type="journal article" date="2022" name="bioRxiv">
        <title>Thiovibrio frasassiensisgen. nov., sp. nov., an autotrophic, elemental sulfur disproportionating bacterium isolated from sulfidic karst sediment, and proposal of Thiovibrionaceae fam. nov.</title>
        <authorList>
            <person name="Aronson H."/>
            <person name="Thomas C."/>
            <person name="Bhattacharyya M."/>
            <person name="Eckstein S."/>
            <person name="Jensen S."/>
            <person name="Barco R."/>
            <person name="Macalady J."/>
            <person name="Amend J."/>
        </authorList>
    </citation>
    <scope>NUCLEOTIDE SEQUENCE</scope>
    <source>
        <strain evidence="14">RS19-109</strain>
    </source>
</reference>
<dbReference type="InterPro" id="IPR026877">
    <property type="entry name" value="DXPR_C"/>
</dbReference>
<evidence type="ECO:0000313" key="15">
    <source>
        <dbReference type="Proteomes" id="UP001154240"/>
    </source>
</evidence>
<feature type="binding site" evidence="9">
    <location>
        <position position="12"/>
    </location>
    <ligand>
        <name>NADPH</name>
        <dbReference type="ChEBI" id="CHEBI:57783"/>
    </ligand>
</feature>
<dbReference type="InterPro" id="IPR036169">
    <property type="entry name" value="DXPR_C_sf"/>
</dbReference>
<evidence type="ECO:0000259" key="11">
    <source>
        <dbReference type="Pfam" id="PF02670"/>
    </source>
</evidence>
<evidence type="ECO:0000259" key="12">
    <source>
        <dbReference type="Pfam" id="PF08436"/>
    </source>
</evidence>
<dbReference type="Gene3D" id="1.10.1740.10">
    <property type="match status" value="1"/>
</dbReference>
<reference evidence="14" key="2">
    <citation type="submission" date="2022-10" db="EMBL/GenBank/DDBJ databases">
        <authorList>
            <person name="Aronson H.S."/>
        </authorList>
    </citation>
    <scope>NUCLEOTIDE SEQUENCE</scope>
    <source>
        <strain evidence="14">RS19-109</strain>
    </source>
</reference>
<feature type="region of interest" description="Disordered" evidence="10">
    <location>
        <begin position="392"/>
        <end position="411"/>
    </location>
</feature>
<feature type="binding site" evidence="9">
    <location>
        <position position="36"/>
    </location>
    <ligand>
        <name>NADPH</name>
        <dbReference type="ChEBI" id="CHEBI:57783"/>
    </ligand>
</feature>
<dbReference type="AlphaFoldDB" id="A0A9X4MJW8"/>
<comment type="catalytic activity">
    <reaction evidence="8">
        <text>2-C-methyl-D-erythritol 4-phosphate + NADP(+) = 1-deoxy-D-xylulose 5-phosphate + NADPH + H(+)</text>
        <dbReference type="Rhea" id="RHEA:13717"/>
        <dbReference type="ChEBI" id="CHEBI:15378"/>
        <dbReference type="ChEBI" id="CHEBI:57783"/>
        <dbReference type="ChEBI" id="CHEBI:57792"/>
        <dbReference type="ChEBI" id="CHEBI:58262"/>
        <dbReference type="ChEBI" id="CHEBI:58349"/>
        <dbReference type="EC" id="1.1.1.267"/>
    </reaction>
    <physiologicalReaction direction="right-to-left" evidence="8">
        <dbReference type="Rhea" id="RHEA:13719"/>
    </physiologicalReaction>
</comment>
<feature type="domain" description="1-deoxy-D-xylulose 5-phosphate reductoisomerase C-terminal" evidence="12">
    <location>
        <begin position="145"/>
        <end position="228"/>
    </location>
</feature>
<dbReference type="SUPFAM" id="SSF51735">
    <property type="entry name" value="NAD(P)-binding Rossmann-fold domains"/>
    <property type="match status" value="1"/>
</dbReference>
<evidence type="ECO:0000313" key="14">
    <source>
        <dbReference type="EMBL" id="MDG4476878.1"/>
    </source>
</evidence>
<feature type="binding site" evidence="9">
    <location>
        <position position="123"/>
    </location>
    <ligand>
        <name>NADPH</name>
        <dbReference type="ChEBI" id="CHEBI:57783"/>
    </ligand>
</feature>
<feature type="binding site" evidence="9">
    <location>
        <position position="38"/>
    </location>
    <ligand>
        <name>NADPH</name>
        <dbReference type="ChEBI" id="CHEBI:57783"/>
    </ligand>
</feature>
<feature type="binding site" evidence="9">
    <location>
        <position position="11"/>
    </location>
    <ligand>
        <name>NADPH</name>
        <dbReference type="ChEBI" id="CHEBI:57783"/>
    </ligand>
</feature>
<keyword evidence="15" id="KW-1185">Reference proteome</keyword>
<accession>A0A9X4MJW8</accession>
<feature type="binding site" evidence="9">
    <location>
        <position position="10"/>
    </location>
    <ligand>
        <name>NADPH</name>
        <dbReference type="ChEBI" id="CHEBI:57783"/>
    </ligand>
</feature>
<dbReference type="SUPFAM" id="SSF55347">
    <property type="entry name" value="Glyceraldehyde-3-phosphate dehydrogenase-like, C-terminal domain"/>
    <property type="match status" value="1"/>
</dbReference>
<dbReference type="GO" id="GO:0030145">
    <property type="term" value="F:manganese ion binding"/>
    <property type="evidence" value="ECO:0007669"/>
    <property type="project" value="TreeGrafter"/>
</dbReference>
<proteinExistence type="inferred from homology"/>
<feature type="binding site" evidence="9">
    <location>
        <position position="198"/>
    </location>
    <ligand>
        <name>1-deoxy-D-xylulose 5-phosphate</name>
        <dbReference type="ChEBI" id="CHEBI:57792"/>
    </ligand>
</feature>
<feature type="binding site" evidence="9">
    <location>
        <position position="124"/>
    </location>
    <ligand>
        <name>1-deoxy-D-xylulose 5-phosphate</name>
        <dbReference type="ChEBI" id="CHEBI:57792"/>
    </ligand>
</feature>
<feature type="binding site" evidence="9">
    <location>
        <position position="217"/>
    </location>
    <ligand>
        <name>1-deoxy-D-xylulose 5-phosphate</name>
        <dbReference type="ChEBI" id="CHEBI:57792"/>
    </ligand>
</feature>
<evidence type="ECO:0000256" key="3">
    <source>
        <dbReference type="ARBA" id="ARBA00022723"/>
    </source>
</evidence>
<evidence type="ECO:0000256" key="5">
    <source>
        <dbReference type="ARBA" id="ARBA00023002"/>
    </source>
</evidence>
<comment type="function">
    <text evidence="9">Catalyzes the NADPH-dependent rearrangement and reduction of 1-deoxy-D-xylulose-5-phosphate (DXP) to 2-C-methyl-D-erythritol 4-phosphate (MEP).</text>
</comment>
<protein>
    <recommendedName>
        <fullName evidence="9">1-deoxy-D-xylulose 5-phosphate reductoisomerase</fullName>
        <shortName evidence="9">DXP reductoisomerase</shortName>
        <ecNumber evidence="9">1.1.1.267</ecNumber>
    </recommendedName>
    <alternativeName>
        <fullName evidence="9">1-deoxyxylulose-5-phosphate reductoisomerase</fullName>
    </alternativeName>
    <alternativeName>
        <fullName evidence="9">2-C-methyl-D-erythritol 4-phosphate synthase</fullName>
    </alternativeName>
</protein>
<gene>
    <name evidence="9" type="primary">dxr</name>
    <name evidence="14" type="ORF">OLX77_12005</name>
</gene>
<feature type="binding site" evidence="9">
    <location>
        <position position="211"/>
    </location>
    <ligand>
        <name>1-deoxy-D-xylulose 5-phosphate</name>
        <dbReference type="ChEBI" id="CHEBI:57792"/>
    </ligand>
</feature>
<evidence type="ECO:0000256" key="1">
    <source>
        <dbReference type="ARBA" id="ARBA00005094"/>
    </source>
</evidence>
<evidence type="ECO:0000256" key="8">
    <source>
        <dbReference type="ARBA" id="ARBA00048543"/>
    </source>
</evidence>
<feature type="domain" description="DXP reductoisomerase C-terminal" evidence="13">
    <location>
        <begin position="260"/>
        <end position="376"/>
    </location>
</feature>
<evidence type="ECO:0000256" key="9">
    <source>
        <dbReference type="HAMAP-Rule" id="MF_00183"/>
    </source>
</evidence>
<dbReference type="HAMAP" id="MF_00183">
    <property type="entry name" value="DXP_reductoisom"/>
    <property type="match status" value="1"/>
</dbReference>
<dbReference type="PANTHER" id="PTHR30525:SF0">
    <property type="entry name" value="1-DEOXY-D-XYLULOSE 5-PHOSPHATE REDUCTOISOMERASE, CHLOROPLASTIC"/>
    <property type="match status" value="1"/>
</dbReference>
<comment type="pathway">
    <text evidence="1 9">Isoprenoid biosynthesis; isopentenyl diphosphate biosynthesis via DXP pathway; isopentenyl diphosphate from 1-deoxy-D-xylulose 5-phosphate: step 1/6.</text>
</comment>
<dbReference type="Pfam" id="PF08436">
    <property type="entry name" value="DXP_redisom_C"/>
    <property type="match status" value="1"/>
</dbReference>
<dbReference type="InterPro" id="IPR003821">
    <property type="entry name" value="DXP_reductoisomerase"/>
</dbReference>
<feature type="binding site" evidence="9">
    <location>
        <position position="150"/>
    </location>
    <ligand>
        <name>1-deoxy-D-xylulose 5-phosphate</name>
        <dbReference type="ChEBI" id="CHEBI:57792"/>
    </ligand>
</feature>
<dbReference type="GO" id="GO:0070402">
    <property type="term" value="F:NADPH binding"/>
    <property type="evidence" value="ECO:0007669"/>
    <property type="project" value="InterPro"/>
</dbReference>
<comment type="similarity">
    <text evidence="2 9">Belongs to the DXR family.</text>
</comment>
<feature type="binding site" evidence="9">
    <location>
        <position position="151"/>
    </location>
    <ligand>
        <name>Mn(2+)</name>
        <dbReference type="ChEBI" id="CHEBI:29035"/>
    </ligand>
</feature>
<evidence type="ECO:0000256" key="6">
    <source>
        <dbReference type="ARBA" id="ARBA00023211"/>
    </source>
</evidence>
<keyword evidence="9" id="KW-0460">Magnesium</keyword>
<dbReference type="InterPro" id="IPR013512">
    <property type="entry name" value="DXP_reductoisomerase_N"/>
</dbReference>
<dbReference type="Proteomes" id="UP001154240">
    <property type="component" value="Unassembled WGS sequence"/>
</dbReference>
<dbReference type="PIRSF" id="PIRSF006205">
    <property type="entry name" value="Dxp_reductismrs"/>
    <property type="match status" value="1"/>
</dbReference>
<evidence type="ECO:0000259" key="13">
    <source>
        <dbReference type="Pfam" id="PF13288"/>
    </source>
</evidence>
<feature type="binding site" evidence="9">
    <location>
        <position position="220"/>
    </location>
    <ligand>
        <name>Mn(2+)</name>
        <dbReference type="ChEBI" id="CHEBI:29035"/>
    </ligand>
</feature>
<organism evidence="14 15">
    <name type="scientific">Thiovibrio frasassiensis</name>
    <dbReference type="NCBI Taxonomy" id="2984131"/>
    <lineage>
        <taxon>Bacteria</taxon>
        <taxon>Pseudomonadati</taxon>
        <taxon>Thermodesulfobacteriota</taxon>
        <taxon>Desulfobulbia</taxon>
        <taxon>Desulfobulbales</taxon>
        <taxon>Thiovibrionaceae</taxon>
        <taxon>Thiovibrio</taxon>
    </lineage>
</organism>
<keyword evidence="3 9" id="KW-0479">Metal-binding</keyword>
<dbReference type="FunFam" id="3.40.50.720:FF:000045">
    <property type="entry name" value="1-deoxy-D-xylulose 5-phosphate reductoisomerase"/>
    <property type="match status" value="1"/>
</dbReference>
<keyword evidence="7 9" id="KW-0414">Isoprene biosynthesis</keyword>
<keyword evidence="5 9" id="KW-0560">Oxidoreductase</keyword>
<dbReference type="NCBIfam" id="TIGR00243">
    <property type="entry name" value="Dxr"/>
    <property type="match status" value="1"/>
</dbReference>
<dbReference type="RefSeq" id="WP_307633843.1">
    <property type="nucleotide sequence ID" value="NZ_JAPHEH010000001.1"/>
</dbReference>
<feature type="binding site" evidence="9">
    <location>
        <position position="125"/>
    </location>
    <ligand>
        <name>NADPH</name>
        <dbReference type="ChEBI" id="CHEBI:57783"/>
    </ligand>
</feature>
<evidence type="ECO:0000256" key="4">
    <source>
        <dbReference type="ARBA" id="ARBA00022857"/>
    </source>
</evidence>